<dbReference type="RefSeq" id="WP_086857274.1">
    <property type="nucleotide sequence ID" value="NZ_JADBEG010000001.1"/>
</dbReference>
<name>A0ABR9I424_9PSEU</name>
<proteinExistence type="predicted"/>
<feature type="transmembrane region" description="Helical" evidence="1">
    <location>
        <begin position="16"/>
        <end position="36"/>
    </location>
</feature>
<accession>A0ABR9I424</accession>
<feature type="transmembrane region" description="Helical" evidence="1">
    <location>
        <begin position="42"/>
        <end position="61"/>
    </location>
</feature>
<evidence type="ECO:0000256" key="1">
    <source>
        <dbReference type="SAM" id="Phobius"/>
    </source>
</evidence>
<keyword evidence="3" id="KW-1185">Reference proteome</keyword>
<evidence type="ECO:0000313" key="2">
    <source>
        <dbReference type="EMBL" id="MBE1497677.1"/>
    </source>
</evidence>
<evidence type="ECO:0000313" key="3">
    <source>
        <dbReference type="Proteomes" id="UP000631670"/>
    </source>
</evidence>
<gene>
    <name evidence="2" type="ORF">H4696_004777</name>
</gene>
<keyword evidence="1" id="KW-0472">Membrane</keyword>
<dbReference type="EMBL" id="JADBEG010000001">
    <property type="protein sequence ID" value="MBE1497677.1"/>
    <property type="molecule type" value="Genomic_DNA"/>
</dbReference>
<keyword evidence="1" id="KW-0812">Transmembrane</keyword>
<keyword evidence="1" id="KW-1133">Transmembrane helix</keyword>
<dbReference type="Proteomes" id="UP000631670">
    <property type="component" value="Unassembled WGS sequence"/>
</dbReference>
<reference evidence="2 3" key="1">
    <citation type="submission" date="2020-10" db="EMBL/GenBank/DDBJ databases">
        <title>Sequencing the genomes of 1000 actinobacteria strains.</title>
        <authorList>
            <person name="Klenk H.-P."/>
        </authorList>
    </citation>
    <scope>NUCLEOTIDE SEQUENCE [LARGE SCALE GENOMIC DNA]</scope>
    <source>
        <strain evidence="2 3">DSM 44653</strain>
    </source>
</reference>
<comment type="caution">
    <text evidence="2">The sequence shown here is derived from an EMBL/GenBank/DDBJ whole genome shotgun (WGS) entry which is preliminary data.</text>
</comment>
<sequence>MTGPESRRRGRTARPLGLLVPVALGYLGGVGVAAVFGLGDPWVRGLLGAALVLGAAAAASLRRRSRG</sequence>
<organism evidence="2 3">
    <name type="scientific">Amycolatopsis lexingtonensis</name>
    <dbReference type="NCBI Taxonomy" id="218822"/>
    <lineage>
        <taxon>Bacteria</taxon>
        <taxon>Bacillati</taxon>
        <taxon>Actinomycetota</taxon>
        <taxon>Actinomycetes</taxon>
        <taxon>Pseudonocardiales</taxon>
        <taxon>Pseudonocardiaceae</taxon>
        <taxon>Amycolatopsis</taxon>
    </lineage>
</organism>
<protein>
    <submittedName>
        <fullName evidence="2">Uncharacterized protein</fullName>
    </submittedName>
</protein>